<dbReference type="GO" id="GO:0045505">
    <property type="term" value="F:dynein intermediate chain binding"/>
    <property type="evidence" value="ECO:0007669"/>
    <property type="project" value="InterPro"/>
</dbReference>
<dbReference type="EMBL" id="WNYA01000003">
    <property type="protein sequence ID" value="KAG8584500.1"/>
    <property type="molecule type" value="Genomic_DNA"/>
</dbReference>
<evidence type="ECO:0000256" key="4">
    <source>
        <dbReference type="ARBA" id="ARBA00022741"/>
    </source>
</evidence>
<dbReference type="Pfam" id="PF18199">
    <property type="entry name" value="Dynein_C"/>
    <property type="match status" value="1"/>
</dbReference>
<comment type="subcellular location">
    <subcellularLocation>
        <location evidence="1">Cell projection</location>
        <location evidence="1">Cilium</location>
    </subcellularLocation>
    <subcellularLocation>
        <location evidence="2">Cytoplasm</location>
        <location evidence="2">Cytoskeleton</location>
    </subcellularLocation>
</comment>
<evidence type="ECO:0000313" key="11">
    <source>
        <dbReference type="Proteomes" id="UP000824782"/>
    </source>
</evidence>
<evidence type="ECO:0000256" key="2">
    <source>
        <dbReference type="ARBA" id="ARBA00004245"/>
    </source>
</evidence>
<keyword evidence="6" id="KW-0969">Cilium</keyword>
<name>A0AAV7CHN1_ENGPU</name>
<protein>
    <recommendedName>
        <fullName evidence="9">Dynein heavy chain C-terminal domain-containing protein</fullName>
    </recommendedName>
</protein>
<keyword evidence="11" id="KW-1185">Reference proteome</keyword>
<keyword evidence="8" id="KW-0966">Cell projection</keyword>
<gene>
    <name evidence="10" type="ORF">GDO81_008853</name>
</gene>
<dbReference type="GO" id="GO:0000166">
    <property type="term" value="F:nucleotide binding"/>
    <property type="evidence" value="ECO:0007669"/>
    <property type="project" value="UniProtKB-KW"/>
</dbReference>
<dbReference type="PANTHER" id="PTHR22878">
    <property type="entry name" value="DYNEIN HEAVY CHAIN 6, AXONEMAL-LIKE-RELATED"/>
    <property type="match status" value="1"/>
</dbReference>
<dbReference type="AlphaFoldDB" id="A0AAV7CHN1"/>
<dbReference type="PANTHER" id="PTHR22878:SF64">
    <property type="entry name" value="DYNEIN AXONEMAL HEAVY CHAIN 14"/>
    <property type="match status" value="1"/>
</dbReference>
<dbReference type="FunFam" id="3.10.490.20:FF:000005">
    <property type="entry name" value="Dynein axonemal heavy chain 6"/>
    <property type="match status" value="1"/>
</dbReference>
<evidence type="ECO:0000256" key="7">
    <source>
        <dbReference type="ARBA" id="ARBA00023212"/>
    </source>
</evidence>
<feature type="domain" description="Dynein heavy chain C-terminal" evidence="9">
    <location>
        <begin position="25"/>
        <end position="333"/>
    </location>
</feature>
<dbReference type="GO" id="GO:0030286">
    <property type="term" value="C:dynein complex"/>
    <property type="evidence" value="ECO:0007669"/>
    <property type="project" value="InterPro"/>
</dbReference>
<dbReference type="Proteomes" id="UP000824782">
    <property type="component" value="Unassembled WGS sequence"/>
</dbReference>
<comment type="caution">
    <text evidence="10">The sequence shown here is derived from an EMBL/GenBank/DDBJ whole genome shotgun (WGS) entry which is preliminary data.</text>
</comment>
<dbReference type="InterPro" id="IPR043160">
    <property type="entry name" value="Dynein_C_barrel"/>
</dbReference>
<organism evidence="10 11">
    <name type="scientific">Engystomops pustulosus</name>
    <name type="common">Tungara frog</name>
    <name type="synonym">Physalaemus pustulosus</name>
    <dbReference type="NCBI Taxonomy" id="76066"/>
    <lineage>
        <taxon>Eukaryota</taxon>
        <taxon>Metazoa</taxon>
        <taxon>Chordata</taxon>
        <taxon>Craniata</taxon>
        <taxon>Vertebrata</taxon>
        <taxon>Euteleostomi</taxon>
        <taxon>Amphibia</taxon>
        <taxon>Batrachia</taxon>
        <taxon>Anura</taxon>
        <taxon>Neobatrachia</taxon>
        <taxon>Hyloidea</taxon>
        <taxon>Leptodactylidae</taxon>
        <taxon>Leiuperinae</taxon>
        <taxon>Engystomops</taxon>
    </lineage>
</organism>
<keyword evidence="5" id="KW-0175">Coiled coil</keyword>
<reference evidence="10" key="1">
    <citation type="thesis" date="2020" institute="ProQuest LLC" country="789 East Eisenhower Parkway, Ann Arbor, MI, USA">
        <title>Comparative Genomics and Chromosome Evolution.</title>
        <authorList>
            <person name="Mudd A.B."/>
        </authorList>
    </citation>
    <scope>NUCLEOTIDE SEQUENCE</scope>
    <source>
        <strain evidence="10">237g6f4</strain>
        <tissue evidence="10">Blood</tissue>
    </source>
</reference>
<keyword evidence="4" id="KW-0547">Nucleotide-binding</keyword>
<sequence length="337" mass="37686">MTLDACIGGLRHVLLFAGYDPLITSALLTVLHQEIHRFNHLLSVIHVSLRAVQQAIRGEVILNKGLEDVYSSLANLKVPPLWQQSSYESCKLLGSWVEDLGKRLEFFASWSRQVMTCAQERFGDRLGLKNKTYKYSRPNSSETTENLGATSAQLRAEPSSFWIPAFFFPQGFLTAVLQNQARRTSVSVDSLTFTHKVLPITGNRQSAEESVRDAAFHEADPPPEGVLVFGLYLDSAQWNPDTQALEECEEQDRFYPLPHIQFIPHKVENRSVNTTAGGADNGIYTYECPLYKTPQRAGTLSSTGHSTNFITAVTLPSPVRPNHWIRRGVALLCQIPD</sequence>
<evidence type="ECO:0000256" key="3">
    <source>
        <dbReference type="ARBA" id="ARBA00022490"/>
    </source>
</evidence>
<dbReference type="InterPro" id="IPR026983">
    <property type="entry name" value="DHC"/>
</dbReference>
<evidence type="ECO:0000256" key="5">
    <source>
        <dbReference type="ARBA" id="ARBA00023054"/>
    </source>
</evidence>
<evidence type="ECO:0000256" key="6">
    <source>
        <dbReference type="ARBA" id="ARBA00023069"/>
    </source>
</evidence>
<accession>A0AAV7CHN1</accession>
<evidence type="ECO:0000256" key="8">
    <source>
        <dbReference type="ARBA" id="ARBA00023273"/>
    </source>
</evidence>
<evidence type="ECO:0000313" key="10">
    <source>
        <dbReference type="EMBL" id="KAG8584500.1"/>
    </source>
</evidence>
<dbReference type="Gene3D" id="1.20.1270.280">
    <property type="match status" value="1"/>
</dbReference>
<dbReference type="Gene3D" id="3.10.490.20">
    <property type="match status" value="1"/>
</dbReference>
<dbReference type="InterPro" id="IPR041228">
    <property type="entry name" value="Dynein_C"/>
</dbReference>
<evidence type="ECO:0000256" key="1">
    <source>
        <dbReference type="ARBA" id="ARBA00004138"/>
    </source>
</evidence>
<proteinExistence type="predicted"/>
<dbReference type="GO" id="GO:0051959">
    <property type="term" value="F:dynein light intermediate chain binding"/>
    <property type="evidence" value="ECO:0007669"/>
    <property type="project" value="InterPro"/>
</dbReference>
<evidence type="ECO:0000259" key="9">
    <source>
        <dbReference type="Pfam" id="PF18199"/>
    </source>
</evidence>
<dbReference type="GO" id="GO:0007018">
    <property type="term" value="P:microtubule-based movement"/>
    <property type="evidence" value="ECO:0007669"/>
    <property type="project" value="InterPro"/>
</dbReference>
<keyword evidence="3" id="KW-0963">Cytoplasm</keyword>
<dbReference type="GO" id="GO:0005929">
    <property type="term" value="C:cilium"/>
    <property type="evidence" value="ECO:0007669"/>
    <property type="project" value="UniProtKB-SubCell"/>
</dbReference>
<keyword evidence="7" id="KW-0206">Cytoskeleton</keyword>